<reference evidence="1" key="2">
    <citation type="submission" date="2022-08" db="EMBL/GenBank/DDBJ databases">
        <authorList>
            <person name="Iruegas-Bocardo F."/>
            <person name="Weisberg A.J."/>
            <person name="Riutta E.R."/>
            <person name="Kilday K."/>
            <person name="Bonkowski J.C."/>
            <person name="Creswell T."/>
            <person name="Daughtrey M.L."/>
            <person name="Rane K."/>
            <person name="Grunwald N.J."/>
            <person name="Chang J.H."/>
            <person name="Putnam M.L."/>
        </authorList>
    </citation>
    <scope>NUCLEOTIDE SEQUENCE</scope>
    <source>
        <strain evidence="1">22-338</strain>
    </source>
</reference>
<dbReference type="RefSeq" id="WP_104576181.1">
    <property type="nucleotide sequence ID" value="NZ_CP168178.1"/>
</dbReference>
<proteinExistence type="predicted"/>
<comment type="caution">
    <text evidence="1">The sequence shown here is derived from an EMBL/GenBank/DDBJ whole genome shotgun (WGS) entry which is preliminary data.</text>
</comment>
<dbReference type="PANTHER" id="PTHR40254">
    <property type="entry name" value="BLR0577 PROTEIN"/>
    <property type="match status" value="1"/>
</dbReference>
<sequence length="570" mass="62164">MSDAIAWAGSDGRRHLAIVGGGQAAKWLLFGLAERLARGERSLSQLRISVFERGWEFGTGFAWSRHNTLAEHETSLAAPISRVAFGDDQRRQFQDTVSLLREHGLIVDLRRGIEIASIQRENGALHLSIAGGDSVRADAVVLASGHWQPRDPLEGAPGYHVSPWPAAKLQEDVCGRWLREGARASKRVLVLGTYLNALDAVISLSHRVGRFIEEADGGLRFEGPRQFSIVMGSRRGSLPRVWGRAPSLRPARVLTAAALESLRGAANAEGFVPLDACIELLEQEIALEQGQRPSLRLLRVAAGPGRKRCAADTTIGLRHRLASDLRAAFAPESGSRRYADTLRVPWQVALFSTLPVLSEYSHALCAEDEFDFDQRLRTRLFHHAMPMTLHSARKLQALMASGHLQVMALGPHYACVPNLQGVVLTSPALEALREIQEFTDVVRAYAGSGDIRHHPTSLVQGALRSGILQPAARYFRNPDHADTIAVRKGASALIERRRGPALVVGGVDVNPGTREVIGADSEFATADQPLLFAMGPLLIGQFLDAHSIGQLIRDSGRILDTLTSTQKRTK</sequence>
<evidence type="ECO:0000313" key="2">
    <source>
        <dbReference type="Proteomes" id="UP001140230"/>
    </source>
</evidence>
<organism evidence="1 2">
    <name type="scientific">Xanthomonas hortorum pv. hederae</name>
    <dbReference type="NCBI Taxonomy" id="453603"/>
    <lineage>
        <taxon>Bacteria</taxon>
        <taxon>Pseudomonadati</taxon>
        <taxon>Pseudomonadota</taxon>
        <taxon>Gammaproteobacteria</taxon>
        <taxon>Lysobacterales</taxon>
        <taxon>Lysobacteraceae</taxon>
        <taxon>Xanthomonas</taxon>
    </lineage>
</organism>
<evidence type="ECO:0000313" key="1">
    <source>
        <dbReference type="EMBL" id="MDC8638900.1"/>
    </source>
</evidence>
<dbReference type="PANTHER" id="PTHR40254:SF1">
    <property type="entry name" value="BLR0577 PROTEIN"/>
    <property type="match status" value="1"/>
</dbReference>
<dbReference type="Proteomes" id="UP001140230">
    <property type="component" value="Unassembled WGS sequence"/>
</dbReference>
<accession>A0A9X4BSS7</accession>
<dbReference type="SUPFAM" id="SSF51905">
    <property type="entry name" value="FAD/NAD(P)-binding domain"/>
    <property type="match status" value="1"/>
</dbReference>
<dbReference type="AlphaFoldDB" id="A0A9X4BSS7"/>
<dbReference type="InterPro" id="IPR036188">
    <property type="entry name" value="FAD/NAD-bd_sf"/>
</dbReference>
<dbReference type="EMBL" id="JANWTP010000044">
    <property type="protein sequence ID" value="MDC8638900.1"/>
    <property type="molecule type" value="Genomic_DNA"/>
</dbReference>
<protein>
    <submittedName>
        <fullName evidence="1">Uncharacterized protein</fullName>
    </submittedName>
</protein>
<dbReference type="InterPro" id="IPR052189">
    <property type="entry name" value="L-asp_N-monooxygenase_NS-form"/>
</dbReference>
<gene>
    <name evidence="1" type="ORF">NY667_14015</name>
</gene>
<name>A0A9X4BSS7_9XANT</name>
<reference evidence="1" key="1">
    <citation type="journal article" date="2022" name="Phytopathology">
        <title>Whole genome sequencing-based tracing of a 2022 introduction and outbreak of Xanthomonas hortorum pv. pelargonii.</title>
        <authorList>
            <person name="Iruegas Bocardo F."/>
            <person name="Weisberg A.J."/>
            <person name="Riutta E.R."/>
            <person name="Kilday K.B."/>
            <person name="Bonkowski J.C."/>
            <person name="Creswell T.C."/>
            <person name="Daughtrey M."/>
            <person name="Rane K.K."/>
            <person name="Grunwald N.J."/>
            <person name="Chang J.H."/>
            <person name="Putnam M."/>
        </authorList>
    </citation>
    <scope>NUCLEOTIDE SEQUENCE</scope>
    <source>
        <strain evidence="1">22-338</strain>
    </source>
</reference>